<keyword evidence="2" id="KW-1185">Reference proteome</keyword>
<dbReference type="Proteomes" id="UP000271650">
    <property type="component" value="Chromosome"/>
</dbReference>
<accession>A0ACD5HKL4</accession>
<protein>
    <submittedName>
        <fullName evidence="1">Uncharacterized protein</fullName>
    </submittedName>
</protein>
<gene>
    <name evidence="1" type="ORF">EC580_008240</name>
</gene>
<dbReference type="EMBL" id="CP127527">
    <property type="protein sequence ID" value="XRI75964.1"/>
    <property type="molecule type" value="Genomic_DNA"/>
</dbReference>
<evidence type="ECO:0000313" key="1">
    <source>
        <dbReference type="EMBL" id="XRI75964.1"/>
    </source>
</evidence>
<name>A0ACD5HKL4_9PROT</name>
<sequence>MLIVAVFLLIAACSKHAEFRSKSPANAGQSNYNGAQYGDNKHIYSHMLIDKDGIVYYGYQDNDNEVKFYIFIGKNNGTYYALSRNGARLLSCSGACNVIKSDQFLAAPVYPGELKKYLSHNSGGWSNGLATILSAALKANNVLEEYASTRTDFGNYTTAGGVMHDARSGYMKPMETENGITNGGASKTSSLPETNGR</sequence>
<organism evidence="1 2">
    <name type="scientific">Acidithiobacillus sulfuriphilus</name>
    <dbReference type="NCBI Taxonomy" id="1867749"/>
    <lineage>
        <taxon>Bacteria</taxon>
        <taxon>Pseudomonadati</taxon>
        <taxon>Pseudomonadota</taxon>
        <taxon>Acidithiobacillia</taxon>
        <taxon>Acidithiobacillales</taxon>
        <taxon>Acidithiobacillaceae</taxon>
        <taxon>Acidithiobacillus</taxon>
    </lineage>
</organism>
<evidence type="ECO:0000313" key="2">
    <source>
        <dbReference type="Proteomes" id="UP000271650"/>
    </source>
</evidence>
<proteinExistence type="predicted"/>
<reference evidence="1 2" key="1">
    <citation type="journal article" date="2019" name="Int. J. Syst. Evol. Microbiol.">
        <title>Acidithiobacillus sulfuriphilus sp. nov.: an extremely acidophilic sulfur-oxidizing chemolithotroph isolated from a neutral pH environment.</title>
        <authorList>
            <person name="Falagan C."/>
            <person name="Moya-Beltran A."/>
            <person name="Castro M."/>
            <person name="Quatrini R."/>
            <person name="Johnson D.B."/>
        </authorList>
    </citation>
    <scope>NUCLEOTIDE SEQUENCE [LARGE SCALE GENOMIC DNA]</scope>
    <source>
        <strain evidence="1 2">CJ-2</strain>
    </source>
</reference>